<feature type="region of interest" description="Disordered" evidence="1">
    <location>
        <begin position="1"/>
        <end position="67"/>
    </location>
</feature>
<gene>
    <name evidence="2" type="ORF">CS022_05050</name>
</gene>
<dbReference type="EMBL" id="PEIB01000004">
    <property type="protein sequence ID" value="RXJ74022.1"/>
    <property type="molecule type" value="Genomic_DNA"/>
</dbReference>
<dbReference type="AlphaFoldDB" id="A0A4Q0YS63"/>
<reference evidence="2 3" key="1">
    <citation type="submission" date="2017-10" db="EMBL/GenBank/DDBJ databases">
        <title>Nyctiphanis sp. nov., isolated from the stomach of the euphausiid Nyctiphanes simplex (Hansen, 1911) in the Gulf of California.</title>
        <authorList>
            <person name="Gomez-Gil B."/>
            <person name="Aguilar-Mendez M."/>
            <person name="Lopez-Cortes A."/>
            <person name="Gomez-Gutierrez J."/>
            <person name="Roque A."/>
            <person name="Lang E."/>
            <person name="Gonzalez-Castillo A."/>
        </authorList>
    </citation>
    <scope>NUCLEOTIDE SEQUENCE [LARGE SCALE GENOMIC DNA]</scope>
    <source>
        <strain evidence="2 3">CAIM 600</strain>
    </source>
</reference>
<keyword evidence="3" id="KW-1185">Reference proteome</keyword>
<proteinExistence type="predicted"/>
<sequence length="67" mass="7695">MLVKSLNNFLKGSDSEHDHDFNIANTSEGFRPEHQHTEQSETPNVAFRTEKPSSHTDSNNRDAWNKL</sequence>
<evidence type="ECO:0000313" key="3">
    <source>
        <dbReference type="Proteomes" id="UP000290287"/>
    </source>
</evidence>
<name>A0A4Q0YS63_9GAMM</name>
<feature type="compositionally biased region" description="Basic and acidic residues" evidence="1">
    <location>
        <begin position="48"/>
        <end position="67"/>
    </location>
</feature>
<comment type="caution">
    <text evidence="2">The sequence shown here is derived from an EMBL/GenBank/DDBJ whole genome shotgun (WGS) entry which is preliminary data.</text>
</comment>
<evidence type="ECO:0000313" key="2">
    <source>
        <dbReference type="EMBL" id="RXJ74022.1"/>
    </source>
</evidence>
<protein>
    <submittedName>
        <fullName evidence="2">Uncharacterized protein</fullName>
    </submittedName>
</protein>
<organism evidence="2 3">
    <name type="scientific">Veronia nyctiphanis</name>
    <dbReference type="NCBI Taxonomy" id="1278244"/>
    <lineage>
        <taxon>Bacteria</taxon>
        <taxon>Pseudomonadati</taxon>
        <taxon>Pseudomonadota</taxon>
        <taxon>Gammaproteobacteria</taxon>
        <taxon>Vibrionales</taxon>
        <taxon>Vibrionaceae</taxon>
        <taxon>Veronia</taxon>
    </lineage>
</organism>
<accession>A0A4Q0YS63</accession>
<dbReference type="Proteomes" id="UP000290287">
    <property type="component" value="Unassembled WGS sequence"/>
</dbReference>
<feature type="compositionally biased region" description="Polar residues" evidence="1">
    <location>
        <begin position="1"/>
        <end position="10"/>
    </location>
</feature>
<feature type="compositionally biased region" description="Basic and acidic residues" evidence="1">
    <location>
        <begin position="30"/>
        <end position="39"/>
    </location>
</feature>
<evidence type="ECO:0000256" key="1">
    <source>
        <dbReference type="SAM" id="MobiDB-lite"/>
    </source>
</evidence>